<dbReference type="InterPro" id="IPR026021">
    <property type="entry name" value="YdjA-like"/>
</dbReference>
<organism evidence="10 11">
    <name type="scientific">Rubrobacter marinus</name>
    <dbReference type="NCBI Taxonomy" id="2653852"/>
    <lineage>
        <taxon>Bacteria</taxon>
        <taxon>Bacillati</taxon>
        <taxon>Actinomycetota</taxon>
        <taxon>Rubrobacteria</taxon>
        <taxon>Rubrobacterales</taxon>
        <taxon>Rubrobacteraceae</taxon>
        <taxon>Rubrobacter</taxon>
    </lineage>
</organism>
<dbReference type="AlphaFoldDB" id="A0A6G8PXU1"/>
<dbReference type="EC" id="1.-.-.-" evidence="7"/>
<gene>
    <name evidence="10" type="ORF">GBA65_11575</name>
</gene>
<dbReference type="SUPFAM" id="SSF55469">
    <property type="entry name" value="FMN-dependent nitroreductase-like"/>
    <property type="match status" value="1"/>
</dbReference>
<dbReference type="GO" id="GO:0016491">
    <property type="term" value="F:oxidoreductase activity"/>
    <property type="evidence" value="ECO:0007669"/>
    <property type="project" value="UniProtKB-UniRule"/>
</dbReference>
<evidence type="ECO:0000256" key="2">
    <source>
        <dbReference type="ARBA" id="ARBA00022630"/>
    </source>
</evidence>
<dbReference type="InterPro" id="IPR029479">
    <property type="entry name" value="Nitroreductase"/>
</dbReference>
<dbReference type="EMBL" id="CP045121">
    <property type="protein sequence ID" value="QIN79054.1"/>
    <property type="molecule type" value="Genomic_DNA"/>
</dbReference>
<evidence type="ECO:0000313" key="10">
    <source>
        <dbReference type="EMBL" id="QIN79054.1"/>
    </source>
</evidence>
<accession>A0A6G8PXU1</accession>
<evidence type="ECO:0000256" key="1">
    <source>
        <dbReference type="ARBA" id="ARBA00007118"/>
    </source>
</evidence>
<dbReference type="CDD" id="cd02135">
    <property type="entry name" value="YdjA-like"/>
    <property type="match status" value="1"/>
</dbReference>
<evidence type="ECO:0000313" key="11">
    <source>
        <dbReference type="Proteomes" id="UP000502706"/>
    </source>
</evidence>
<dbReference type="Proteomes" id="UP000502706">
    <property type="component" value="Chromosome"/>
</dbReference>
<keyword evidence="4 7" id="KW-0521">NADP</keyword>
<reference evidence="10 11" key="1">
    <citation type="submission" date="2019-10" db="EMBL/GenBank/DDBJ databases">
        <title>Rubrobacter sp nov SCSIO 52915 isolated from a deep-sea sediment in the South China Sea.</title>
        <authorList>
            <person name="Chen R.W."/>
        </authorList>
    </citation>
    <scope>NUCLEOTIDE SEQUENCE [LARGE SCALE GENOMIC DNA]</scope>
    <source>
        <strain evidence="10 11">SCSIO 52915</strain>
    </source>
</reference>
<evidence type="ECO:0000256" key="4">
    <source>
        <dbReference type="ARBA" id="ARBA00022857"/>
    </source>
</evidence>
<protein>
    <recommendedName>
        <fullName evidence="7">Putative NAD(P)H nitroreductase</fullName>
        <ecNumber evidence="7">1.-.-.-</ecNumber>
    </recommendedName>
</protein>
<keyword evidence="11" id="KW-1185">Reference proteome</keyword>
<dbReference type="KEGG" id="rmar:GBA65_11575"/>
<evidence type="ECO:0000256" key="3">
    <source>
        <dbReference type="ARBA" id="ARBA00022643"/>
    </source>
</evidence>
<keyword evidence="2 7" id="KW-0285">Flavoprotein</keyword>
<keyword evidence="5 7" id="KW-0560">Oxidoreductase</keyword>
<feature type="binding site" description="in other chain" evidence="8">
    <location>
        <begin position="32"/>
        <end position="34"/>
    </location>
    <ligand>
        <name>FMN</name>
        <dbReference type="ChEBI" id="CHEBI:58210"/>
        <note>ligand shared between dimeric partners</note>
    </ligand>
</feature>
<feature type="binding site" description="in other chain" evidence="8">
    <location>
        <begin position="160"/>
        <end position="162"/>
    </location>
    <ligand>
        <name>FMN</name>
        <dbReference type="ChEBI" id="CHEBI:58210"/>
        <note>ligand shared between dimeric partners</note>
    </ligand>
</feature>
<dbReference type="PIRSF" id="PIRSF000232">
    <property type="entry name" value="YdjA"/>
    <property type="match status" value="1"/>
</dbReference>
<name>A0A6G8PXU1_9ACTN</name>
<evidence type="ECO:0000256" key="6">
    <source>
        <dbReference type="ARBA" id="ARBA00023027"/>
    </source>
</evidence>
<evidence type="ECO:0000259" key="9">
    <source>
        <dbReference type="Pfam" id="PF00881"/>
    </source>
</evidence>
<feature type="domain" description="Nitroreductase" evidence="9">
    <location>
        <begin position="29"/>
        <end position="191"/>
    </location>
</feature>
<evidence type="ECO:0000256" key="5">
    <source>
        <dbReference type="ARBA" id="ARBA00023002"/>
    </source>
</evidence>
<keyword evidence="3 7" id="KW-0288">FMN</keyword>
<dbReference type="InterPro" id="IPR052530">
    <property type="entry name" value="NAD(P)H_nitroreductase"/>
</dbReference>
<evidence type="ECO:0000256" key="8">
    <source>
        <dbReference type="PIRSR" id="PIRSR000232-1"/>
    </source>
</evidence>
<dbReference type="Gene3D" id="3.40.109.10">
    <property type="entry name" value="NADH Oxidase"/>
    <property type="match status" value="1"/>
</dbReference>
<keyword evidence="6 7" id="KW-0520">NAD</keyword>
<sequence>MPLPPPPRSKIPLTMRPQARRVLEVTQAIETRRSVGRVKQDPIPREVVEGILESAVHAPNHRMTEPWRFHVFVGKGRGEFARARAECARLMAEAEGEEEETISGRLSRERKKAFRAPVVIAVVSKGGRDEVETLENYAACSAAVQNMQLAAHAAGLATIWRTGPIAYHPYMRGFLGLEGEDQVVAFVYLGYGDVEERPRRREPATSRTVWHEG</sequence>
<comment type="cofactor">
    <cofactor evidence="8">
        <name>FMN</name>
        <dbReference type="ChEBI" id="CHEBI:58210"/>
    </cofactor>
    <text evidence="8">Binds 1 FMN per subunit.</text>
</comment>
<feature type="binding site" evidence="8">
    <location>
        <position position="61"/>
    </location>
    <ligand>
        <name>FMN</name>
        <dbReference type="ChEBI" id="CHEBI:58210"/>
        <note>ligand shared between dimeric partners</note>
    </ligand>
</feature>
<dbReference type="PANTHER" id="PTHR43821">
    <property type="entry name" value="NAD(P)H NITROREDUCTASE YDJA-RELATED"/>
    <property type="match status" value="1"/>
</dbReference>
<dbReference type="InterPro" id="IPR000415">
    <property type="entry name" value="Nitroreductase-like"/>
</dbReference>
<evidence type="ECO:0000256" key="7">
    <source>
        <dbReference type="PIRNR" id="PIRNR000232"/>
    </source>
</evidence>
<dbReference type="Pfam" id="PF00881">
    <property type="entry name" value="Nitroreductase"/>
    <property type="match status" value="1"/>
</dbReference>
<dbReference type="PANTHER" id="PTHR43821:SF1">
    <property type="entry name" value="NAD(P)H NITROREDUCTASE YDJA-RELATED"/>
    <property type="match status" value="1"/>
</dbReference>
<comment type="similarity">
    <text evidence="1 7">Belongs to the nitroreductase family.</text>
</comment>
<proteinExistence type="inferred from homology"/>